<keyword evidence="2" id="KW-1185">Reference proteome</keyword>
<dbReference type="PANTHER" id="PTHR38479:SF2">
    <property type="entry name" value="WINGED HELIX DNA-BINDING DOMAIN-CONTAINING PROTEIN"/>
    <property type="match status" value="1"/>
</dbReference>
<dbReference type="PANTHER" id="PTHR38479">
    <property type="entry name" value="LMO0824 PROTEIN"/>
    <property type="match status" value="1"/>
</dbReference>
<accession>A0A399FX68</accession>
<reference evidence="1" key="1">
    <citation type="submission" date="2020-10" db="EMBL/GenBank/DDBJ databases">
        <title>De novo genome project of the cellulose decomposer Thermobifida halotolerans type strain.</title>
        <authorList>
            <person name="Nagy I."/>
            <person name="Horvath B."/>
            <person name="Kukolya J."/>
            <person name="Nagy I."/>
            <person name="Orsini M."/>
        </authorList>
    </citation>
    <scope>NUCLEOTIDE SEQUENCE</scope>
    <source>
        <strain evidence="1">DSM 44931</strain>
    </source>
</reference>
<gene>
    <name evidence="1" type="ORF">NI17_018900</name>
</gene>
<proteinExistence type="predicted"/>
<dbReference type="OrthoDB" id="9148135at2"/>
<organism evidence="1 2">
    <name type="scientific">Thermobifida halotolerans</name>
    <dbReference type="NCBI Taxonomy" id="483545"/>
    <lineage>
        <taxon>Bacteria</taxon>
        <taxon>Bacillati</taxon>
        <taxon>Actinomycetota</taxon>
        <taxon>Actinomycetes</taxon>
        <taxon>Streptosporangiales</taxon>
        <taxon>Nocardiopsidaceae</taxon>
        <taxon>Thermobifida</taxon>
    </lineage>
</organism>
<evidence type="ECO:0000313" key="2">
    <source>
        <dbReference type="Proteomes" id="UP000265719"/>
    </source>
</evidence>
<name>A0A399FX68_9ACTN</name>
<evidence type="ECO:0000313" key="1">
    <source>
        <dbReference type="EMBL" id="UOE18824.1"/>
    </source>
</evidence>
<dbReference type="EMBL" id="CP063196">
    <property type="protein sequence ID" value="UOE18824.1"/>
    <property type="molecule type" value="Genomic_DNA"/>
</dbReference>
<dbReference type="RefSeq" id="WP_068691576.1">
    <property type="nucleotide sequence ID" value="NZ_CP063196.1"/>
</dbReference>
<dbReference type="Proteomes" id="UP000265719">
    <property type="component" value="Chromosome"/>
</dbReference>
<sequence>MGTTAVLTRRALNRAVLDRQSLLRRSTATVPRVLERLVGLQAQTTHTWYVGLWSRLADYTPDDTVRLLTDGRVVRTALMRSTLHLVTADDCLWLRPLVQPMIERGFRSVYGRNLAGVDPADLAAAGRALVEERPRTFSELGRELARRWPDHDPAALAQAIRAFVPLVQLPPRGVWGRSGRAVHTSAEAWTGRSPGTAAAPERLVLRYLAAFGPATVRDVQTWCGLTRLGEVVDRLRPRLAVFRGEDGAELFDLPDAPRPDPDTPAPVRFLYDFDNLLRSHADRRRVLTVDLGAFTPRNGIAPHTVLVDGVVTALWAATTGENRTAALTVRPLRALSAAEEEEVAAEGGRLLAFLHPKAEERRVVVEPPTSG</sequence>
<dbReference type="AlphaFoldDB" id="A0A399FX68"/>
<protein>
    <submittedName>
        <fullName evidence="1">AlkZ family DNA glycosylase</fullName>
    </submittedName>
</protein>
<dbReference type="Pfam" id="PF06224">
    <property type="entry name" value="AlkZ-like"/>
    <property type="match status" value="1"/>
</dbReference>
<dbReference type="KEGG" id="thao:NI17_018900"/>
<dbReference type="InterPro" id="IPR009351">
    <property type="entry name" value="AlkZ-like"/>
</dbReference>